<feature type="repeat" description="TPR" evidence="3">
    <location>
        <begin position="137"/>
        <end position="170"/>
    </location>
</feature>
<dbReference type="InterPro" id="IPR019734">
    <property type="entry name" value="TPR_rpt"/>
</dbReference>
<keyword evidence="2 3" id="KW-0802">TPR repeat</keyword>
<reference evidence="6 8" key="2">
    <citation type="submission" date="2018-10" db="EMBL/GenBank/DDBJ databases">
        <title>Genomic Encyclopedia of Type Strains, Phase IV (KMG-IV): sequencing the most valuable type-strain genomes for metagenomic binning, comparative biology and taxonomic classification.</title>
        <authorList>
            <person name="Goeker M."/>
        </authorList>
    </citation>
    <scope>NUCLEOTIDE SEQUENCE [LARGE SCALE GENOMIC DNA]</scope>
    <source>
        <strain evidence="6 8">DSM 19791</strain>
    </source>
</reference>
<protein>
    <submittedName>
        <fullName evidence="6">Tetratricopeptide repeat protein</fullName>
    </submittedName>
</protein>
<dbReference type="SUPFAM" id="SSF48452">
    <property type="entry name" value="TPR-like"/>
    <property type="match status" value="1"/>
</dbReference>
<name>A0AAD1FZ49_SPHMI</name>
<evidence type="ECO:0000256" key="4">
    <source>
        <dbReference type="SAM" id="SignalP"/>
    </source>
</evidence>
<evidence type="ECO:0000313" key="5">
    <source>
        <dbReference type="EMBL" id="BBE32577.1"/>
    </source>
</evidence>
<evidence type="ECO:0000313" key="6">
    <source>
        <dbReference type="EMBL" id="RKS88822.1"/>
    </source>
</evidence>
<keyword evidence="1" id="KW-0677">Repeat</keyword>
<dbReference type="AlphaFoldDB" id="A0AAD1FZ49"/>
<evidence type="ECO:0000313" key="7">
    <source>
        <dbReference type="Proteomes" id="UP000275727"/>
    </source>
</evidence>
<dbReference type="Gene3D" id="1.25.40.10">
    <property type="entry name" value="Tetratricopeptide repeat domain"/>
    <property type="match status" value="2"/>
</dbReference>
<keyword evidence="4" id="KW-0732">Signal</keyword>
<evidence type="ECO:0000256" key="3">
    <source>
        <dbReference type="PROSITE-ProRule" id="PRU00339"/>
    </source>
</evidence>
<dbReference type="EMBL" id="RBWX01000008">
    <property type="protein sequence ID" value="RKS88822.1"/>
    <property type="molecule type" value="Genomic_DNA"/>
</dbReference>
<dbReference type="InterPro" id="IPR011990">
    <property type="entry name" value="TPR-like_helical_dom_sf"/>
</dbReference>
<feature type="signal peptide" evidence="4">
    <location>
        <begin position="1"/>
        <end position="22"/>
    </location>
</feature>
<keyword evidence="8" id="KW-1185">Reference proteome</keyword>
<dbReference type="Proteomes" id="UP000275727">
    <property type="component" value="Chromosome"/>
</dbReference>
<dbReference type="Pfam" id="PF13181">
    <property type="entry name" value="TPR_8"/>
    <property type="match status" value="1"/>
</dbReference>
<feature type="repeat" description="TPR" evidence="3">
    <location>
        <begin position="67"/>
        <end position="100"/>
    </location>
</feature>
<sequence>MMKRLRFAAVLTVLTAAGAADAAVTILGDGYARKCYEAAEFNRAGRAAFADCDSALKFDKLSSSERAATHVNRGILFMQGRDYANAIADYDTALGIDDDLAEAYVNKGIAVLHRGGSETLAVDLLSQGIALTPSRPEIALYARGVAHEKLGRVREAYDDYRQAAALKPDWAQPAHELTRFKVIEQ</sequence>
<dbReference type="GO" id="GO:0046813">
    <property type="term" value="P:receptor-mediated virion attachment to host cell"/>
    <property type="evidence" value="ECO:0007669"/>
    <property type="project" value="TreeGrafter"/>
</dbReference>
<dbReference type="RefSeq" id="WP_121050573.1">
    <property type="nucleotide sequence ID" value="NZ_AP018711.1"/>
</dbReference>
<evidence type="ECO:0000313" key="8">
    <source>
        <dbReference type="Proteomes" id="UP000276029"/>
    </source>
</evidence>
<feature type="chain" id="PRO_5041921995" evidence="4">
    <location>
        <begin position="23"/>
        <end position="185"/>
    </location>
</feature>
<dbReference type="Pfam" id="PF07719">
    <property type="entry name" value="TPR_2"/>
    <property type="match status" value="1"/>
</dbReference>
<dbReference type="EMBL" id="AP018711">
    <property type="protein sequence ID" value="BBE32577.1"/>
    <property type="molecule type" value="Genomic_DNA"/>
</dbReference>
<accession>A0AAD1FZ49</accession>
<organism evidence="5 7">
    <name type="scientific">Sphingosinicella microcystinivorans</name>
    <dbReference type="NCBI Taxonomy" id="335406"/>
    <lineage>
        <taxon>Bacteria</taxon>
        <taxon>Pseudomonadati</taxon>
        <taxon>Pseudomonadota</taxon>
        <taxon>Alphaproteobacteria</taxon>
        <taxon>Sphingomonadales</taxon>
        <taxon>Sphingosinicellaceae</taxon>
        <taxon>Sphingosinicella</taxon>
    </lineage>
</organism>
<evidence type="ECO:0000256" key="2">
    <source>
        <dbReference type="ARBA" id="ARBA00022803"/>
    </source>
</evidence>
<dbReference type="PANTHER" id="PTHR44858">
    <property type="entry name" value="TETRATRICOPEPTIDE REPEAT PROTEIN 6"/>
    <property type="match status" value="1"/>
</dbReference>
<dbReference type="GO" id="GO:0009279">
    <property type="term" value="C:cell outer membrane"/>
    <property type="evidence" value="ECO:0007669"/>
    <property type="project" value="TreeGrafter"/>
</dbReference>
<evidence type="ECO:0000256" key="1">
    <source>
        <dbReference type="ARBA" id="ARBA00022737"/>
    </source>
</evidence>
<proteinExistence type="predicted"/>
<reference evidence="5 7" key="1">
    <citation type="submission" date="2018-06" db="EMBL/GenBank/DDBJ databases">
        <title>Complete Genome Sequence of the Microcystin-Degrading Bacterium Sphingosinicella microcystinivorans Strain B-9.</title>
        <authorList>
            <person name="Jin H."/>
            <person name="Nishizawa T."/>
            <person name="Guo Y."/>
            <person name="Nishizawa A."/>
            <person name="Park H."/>
            <person name="Kato H."/>
            <person name="Tsuji K."/>
            <person name="Harada K."/>
        </authorList>
    </citation>
    <scope>NUCLEOTIDE SEQUENCE [LARGE SCALE GENOMIC DNA]</scope>
    <source>
        <strain evidence="5 7">B9</strain>
    </source>
</reference>
<dbReference type="KEGG" id="smic:SmB9_02350"/>
<dbReference type="PROSITE" id="PS50005">
    <property type="entry name" value="TPR"/>
    <property type="match status" value="2"/>
</dbReference>
<dbReference type="SMART" id="SM00028">
    <property type="entry name" value="TPR"/>
    <property type="match status" value="2"/>
</dbReference>
<dbReference type="InterPro" id="IPR050498">
    <property type="entry name" value="Ycf3"/>
</dbReference>
<dbReference type="InterPro" id="IPR013105">
    <property type="entry name" value="TPR_2"/>
</dbReference>
<gene>
    <name evidence="6" type="ORF">DFR51_2033</name>
    <name evidence="5" type="ORF">SmB9_02350</name>
</gene>
<dbReference type="Proteomes" id="UP000276029">
    <property type="component" value="Unassembled WGS sequence"/>
</dbReference>
<dbReference type="PANTHER" id="PTHR44858:SF1">
    <property type="entry name" value="UDP-N-ACETYLGLUCOSAMINE--PEPTIDE N-ACETYLGLUCOSAMINYLTRANSFERASE SPINDLY-RELATED"/>
    <property type="match status" value="1"/>
</dbReference>